<evidence type="ECO:0000313" key="3">
    <source>
        <dbReference type="Proteomes" id="UP001500620"/>
    </source>
</evidence>
<organism evidence="2 3">
    <name type="scientific">Dactylosporangium darangshiense</name>
    <dbReference type="NCBI Taxonomy" id="579108"/>
    <lineage>
        <taxon>Bacteria</taxon>
        <taxon>Bacillati</taxon>
        <taxon>Actinomycetota</taxon>
        <taxon>Actinomycetes</taxon>
        <taxon>Micromonosporales</taxon>
        <taxon>Micromonosporaceae</taxon>
        <taxon>Dactylosporangium</taxon>
    </lineage>
</organism>
<dbReference type="Proteomes" id="UP001500620">
    <property type="component" value="Unassembled WGS sequence"/>
</dbReference>
<keyword evidence="3" id="KW-1185">Reference proteome</keyword>
<name>A0ABP8DKG6_9ACTN</name>
<protein>
    <recommendedName>
        <fullName evidence="4">LppX_LprAFG lipoprotein</fullName>
    </recommendedName>
</protein>
<reference evidence="3" key="1">
    <citation type="journal article" date="2019" name="Int. J. Syst. Evol. Microbiol.">
        <title>The Global Catalogue of Microorganisms (GCM) 10K type strain sequencing project: providing services to taxonomists for standard genome sequencing and annotation.</title>
        <authorList>
            <consortium name="The Broad Institute Genomics Platform"/>
            <consortium name="The Broad Institute Genome Sequencing Center for Infectious Disease"/>
            <person name="Wu L."/>
            <person name="Ma J."/>
        </authorList>
    </citation>
    <scope>NUCLEOTIDE SEQUENCE [LARGE SCALE GENOMIC DNA]</scope>
    <source>
        <strain evidence="3">JCM 17441</strain>
    </source>
</reference>
<dbReference type="Gene3D" id="2.50.20.20">
    <property type="match status" value="1"/>
</dbReference>
<evidence type="ECO:0000256" key="1">
    <source>
        <dbReference type="SAM" id="SignalP"/>
    </source>
</evidence>
<dbReference type="PROSITE" id="PS51257">
    <property type="entry name" value="PROKAR_LIPOPROTEIN"/>
    <property type="match status" value="1"/>
</dbReference>
<feature type="chain" id="PRO_5046217926" description="LppX_LprAFG lipoprotein" evidence="1">
    <location>
        <begin position="19"/>
        <end position="260"/>
    </location>
</feature>
<comment type="caution">
    <text evidence="2">The sequence shown here is derived from an EMBL/GenBank/DDBJ whole genome shotgun (WGS) entry which is preliminary data.</text>
</comment>
<proteinExistence type="predicted"/>
<dbReference type="EMBL" id="BAABAT010000030">
    <property type="protein sequence ID" value="GAA4258160.1"/>
    <property type="molecule type" value="Genomic_DNA"/>
</dbReference>
<evidence type="ECO:0008006" key="4">
    <source>
        <dbReference type="Google" id="ProtNLM"/>
    </source>
</evidence>
<evidence type="ECO:0000313" key="2">
    <source>
        <dbReference type="EMBL" id="GAA4258160.1"/>
    </source>
</evidence>
<gene>
    <name evidence="2" type="ORF">GCM10022255_077780</name>
</gene>
<dbReference type="RefSeq" id="WP_345135097.1">
    <property type="nucleotide sequence ID" value="NZ_BAABAT010000030.1"/>
</dbReference>
<accession>A0ABP8DKG6</accession>
<keyword evidence="1" id="KW-0732">Signal</keyword>
<sequence length="260" mass="26448">MKYLRVLLIAVLATSGVAACGGEDPAEGTGAPGAAVSTAPAPKDVLLKAVQTLDTASFNFTIKQAGMSGGGRVDAKTKAALVELSGKVEGQTISLAYTVIAPDVWLKADLGAAANKQLSITKTKWMHIDTTKVEDKTQLPIDTEGNPAIGTAGMLQGASDVKQADATHFSGVVDVTATESLVAPDAELVKKVGDKAKAVPFTATIDEQGRLTALKLDGTGIDPGLTVDLVISGFDSVKAITKPAGAVNAPAALYAMFATA</sequence>
<feature type="signal peptide" evidence="1">
    <location>
        <begin position="1"/>
        <end position="18"/>
    </location>
</feature>